<evidence type="ECO:0000256" key="1">
    <source>
        <dbReference type="ARBA" id="ARBA00004162"/>
    </source>
</evidence>
<feature type="domain" description="OmpA-like" evidence="11">
    <location>
        <begin position="110"/>
        <end position="230"/>
    </location>
</feature>
<evidence type="ECO:0000256" key="5">
    <source>
        <dbReference type="ARBA" id="ARBA00022989"/>
    </source>
</evidence>
<name>A0ABY4YBK1_9GAMM</name>
<dbReference type="PANTHER" id="PTHR30329:SF20">
    <property type="entry name" value="EXPORTED PROTEIN"/>
    <property type="match status" value="1"/>
</dbReference>
<comment type="similarity">
    <text evidence="2">Belongs to the MotB family.</text>
</comment>
<reference evidence="12" key="1">
    <citation type="submission" date="2021-03" db="EMBL/GenBank/DDBJ databases">
        <title>Legionella lytica PCM 2298.</title>
        <authorList>
            <person name="Koper P."/>
        </authorList>
    </citation>
    <scope>NUCLEOTIDE SEQUENCE</scope>
    <source>
        <strain evidence="12">PCM 2298</strain>
    </source>
</reference>
<dbReference type="InterPro" id="IPR050330">
    <property type="entry name" value="Bact_OuterMem_StrucFunc"/>
</dbReference>
<feature type="coiled-coil region" evidence="8">
    <location>
        <begin position="82"/>
        <end position="109"/>
    </location>
</feature>
<dbReference type="Proteomes" id="UP001057474">
    <property type="component" value="Chromosome"/>
</dbReference>
<evidence type="ECO:0000256" key="4">
    <source>
        <dbReference type="ARBA" id="ARBA00022692"/>
    </source>
</evidence>
<gene>
    <name evidence="12" type="primary">motD</name>
    <name evidence="12" type="ORF">J2N86_06960</name>
</gene>
<dbReference type="PANTHER" id="PTHR30329">
    <property type="entry name" value="STATOR ELEMENT OF FLAGELLAR MOTOR COMPLEX"/>
    <property type="match status" value="1"/>
</dbReference>
<keyword evidence="12" id="KW-0969">Cilium</keyword>
<evidence type="ECO:0000256" key="8">
    <source>
        <dbReference type="SAM" id="Coils"/>
    </source>
</evidence>
<evidence type="ECO:0000313" key="13">
    <source>
        <dbReference type="Proteomes" id="UP001057474"/>
    </source>
</evidence>
<dbReference type="Pfam" id="PF00691">
    <property type="entry name" value="OmpA"/>
    <property type="match status" value="1"/>
</dbReference>
<sequence>MRSRKSKTEEHVDHHRWVISYADFITLLFAFFVVMYAISSVNTAKYKSLSEGMKTAFSKMDKPHEEQSKEDQKKGPYTKKVYGQYQDGLDEINQSLSQLEDKNYKINRQKGWIELDIKSGALFGSGDVDLKADALVKLMQLAEKLKKSHAIVSIEGYTDNMPIETPQYPSNWELSAARAAAVGRILNSYGIDTSRLMVTGYGEQYPISDNASDVGRALNRRVSIIIAVDRNSKRLLNPALNKQVHHVVVGK</sequence>
<dbReference type="InterPro" id="IPR025713">
    <property type="entry name" value="MotB-like_N_dom"/>
</dbReference>
<organism evidence="12 13">
    <name type="scientific">Legionella lytica</name>
    <dbReference type="NCBI Taxonomy" id="96232"/>
    <lineage>
        <taxon>Bacteria</taxon>
        <taxon>Pseudomonadati</taxon>
        <taxon>Pseudomonadota</taxon>
        <taxon>Gammaproteobacteria</taxon>
        <taxon>Legionellales</taxon>
        <taxon>Legionellaceae</taxon>
        <taxon>Legionella</taxon>
    </lineage>
</organism>
<keyword evidence="4 10" id="KW-0812">Transmembrane</keyword>
<dbReference type="InterPro" id="IPR006665">
    <property type="entry name" value="OmpA-like"/>
</dbReference>
<comment type="subcellular location">
    <subcellularLocation>
        <location evidence="1">Cell membrane</location>
        <topology evidence="1">Single-pass membrane protein</topology>
    </subcellularLocation>
</comment>
<evidence type="ECO:0000256" key="6">
    <source>
        <dbReference type="ARBA" id="ARBA00023136"/>
    </source>
</evidence>
<dbReference type="EMBL" id="CP071527">
    <property type="protein sequence ID" value="USQ15027.1"/>
    <property type="molecule type" value="Genomic_DNA"/>
</dbReference>
<dbReference type="InterPro" id="IPR036737">
    <property type="entry name" value="OmpA-like_sf"/>
</dbReference>
<dbReference type="Gene3D" id="3.30.1330.60">
    <property type="entry name" value="OmpA-like domain"/>
    <property type="match status" value="1"/>
</dbReference>
<accession>A0ABY4YBK1</accession>
<keyword evidence="12" id="KW-0282">Flagellum</keyword>
<feature type="transmembrane region" description="Helical" evidence="10">
    <location>
        <begin position="21"/>
        <end position="38"/>
    </location>
</feature>
<feature type="compositionally biased region" description="Basic and acidic residues" evidence="9">
    <location>
        <begin position="59"/>
        <end position="74"/>
    </location>
</feature>
<keyword evidence="8" id="KW-0175">Coiled coil</keyword>
<evidence type="ECO:0000259" key="11">
    <source>
        <dbReference type="PROSITE" id="PS51123"/>
    </source>
</evidence>
<feature type="region of interest" description="Disordered" evidence="9">
    <location>
        <begin position="58"/>
        <end position="77"/>
    </location>
</feature>
<evidence type="ECO:0000256" key="7">
    <source>
        <dbReference type="PROSITE-ProRule" id="PRU00473"/>
    </source>
</evidence>
<dbReference type="SUPFAM" id="SSF103088">
    <property type="entry name" value="OmpA-like"/>
    <property type="match status" value="1"/>
</dbReference>
<keyword evidence="3" id="KW-1003">Cell membrane</keyword>
<keyword evidence="5 10" id="KW-1133">Transmembrane helix</keyword>
<evidence type="ECO:0000256" key="2">
    <source>
        <dbReference type="ARBA" id="ARBA00008914"/>
    </source>
</evidence>
<evidence type="ECO:0000256" key="10">
    <source>
        <dbReference type="SAM" id="Phobius"/>
    </source>
</evidence>
<keyword evidence="12" id="KW-0966">Cell projection</keyword>
<evidence type="ECO:0000256" key="9">
    <source>
        <dbReference type="SAM" id="MobiDB-lite"/>
    </source>
</evidence>
<dbReference type="Pfam" id="PF13677">
    <property type="entry name" value="MotB_plug"/>
    <property type="match status" value="1"/>
</dbReference>
<dbReference type="RefSeq" id="WP_252582197.1">
    <property type="nucleotide sequence ID" value="NZ_CP071527.1"/>
</dbReference>
<keyword evidence="6 7" id="KW-0472">Membrane</keyword>
<evidence type="ECO:0000313" key="12">
    <source>
        <dbReference type="EMBL" id="USQ15027.1"/>
    </source>
</evidence>
<keyword evidence="13" id="KW-1185">Reference proteome</keyword>
<dbReference type="PROSITE" id="PS51123">
    <property type="entry name" value="OMPA_2"/>
    <property type="match status" value="1"/>
</dbReference>
<protein>
    <submittedName>
        <fullName evidence="12">Flagellar motor protein MotD</fullName>
    </submittedName>
</protein>
<evidence type="ECO:0000256" key="3">
    <source>
        <dbReference type="ARBA" id="ARBA00022475"/>
    </source>
</evidence>
<dbReference type="CDD" id="cd07185">
    <property type="entry name" value="OmpA_C-like"/>
    <property type="match status" value="1"/>
</dbReference>
<proteinExistence type="inferred from homology"/>